<dbReference type="InterPro" id="IPR020449">
    <property type="entry name" value="Tscrpt_reg_AraC-type_HTH"/>
</dbReference>
<dbReference type="PANTHER" id="PTHR46796:SF6">
    <property type="entry name" value="ARAC SUBFAMILY"/>
    <property type="match status" value="1"/>
</dbReference>
<sequence length="294" mass="32629">MTSRSIRARLRNGPAVAHYPPGATLGPRVLPCFEFVWMLRGQASHEYDDDSGRHAHTIAPGQLLLSRPTAREHYAWDRDRGCVHAYVTFYLDDPGPLDAPGGWPTVRQLSTADPMAALCRYLLWLGGTDAPRAPARIDEVLGWLLDLFVDGPVTDLDDAPLPEHILRLADHVRAVWTTDGTRALRLDELASAARVSAGHLTRMFRQRFGPGPVGAVELIRLARAAILLQRSNLNIGEVSDACGFANPFHFSRRFRAAYGVAPRGYRADRLRDPLDPVRRSGLLPLARRLLVEDL</sequence>
<dbReference type="PROSITE" id="PS01124">
    <property type="entry name" value="HTH_ARAC_FAMILY_2"/>
    <property type="match status" value="1"/>
</dbReference>
<dbReference type="RefSeq" id="WP_345626314.1">
    <property type="nucleotide sequence ID" value="NZ_BAABJQ010000002.1"/>
</dbReference>
<evidence type="ECO:0000313" key="7">
    <source>
        <dbReference type="Proteomes" id="UP001501570"/>
    </source>
</evidence>
<dbReference type="SMART" id="SM00342">
    <property type="entry name" value="HTH_ARAC"/>
    <property type="match status" value="1"/>
</dbReference>
<accession>A0ABP9RK28</accession>
<evidence type="ECO:0000256" key="4">
    <source>
        <dbReference type="ARBA" id="ARBA00023163"/>
    </source>
</evidence>
<dbReference type="EMBL" id="BAABJQ010000002">
    <property type="protein sequence ID" value="GAA5179294.1"/>
    <property type="molecule type" value="Genomic_DNA"/>
</dbReference>
<evidence type="ECO:0000256" key="1">
    <source>
        <dbReference type="ARBA" id="ARBA00023015"/>
    </source>
</evidence>
<dbReference type="InterPro" id="IPR009057">
    <property type="entry name" value="Homeodomain-like_sf"/>
</dbReference>
<protein>
    <recommendedName>
        <fullName evidence="5">HTH araC/xylS-type domain-containing protein</fullName>
    </recommendedName>
</protein>
<evidence type="ECO:0000256" key="2">
    <source>
        <dbReference type="ARBA" id="ARBA00023125"/>
    </source>
</evidence>
<evidence type="ECO:0000313" key="6">
    <source>
        <dbReference type="EMBL" id="GAA5179294.1"/>
    </source>
</evidence>
<keyword evidence="3" id="KW-0010">Activator</keyword>
<dbReference type="Gene3D" id="1.10.10.60">
    <property type="entry name" value="Homeodomain-like"/>
    <property type="match status" value="2"/>
</dbReference>
<dbReference type="Proteomes" id="UP001501570">
    <property type="component" value="Unassembled WGS sequence"/>
</dbReference>
<gene>
    <name evidence="6" type="ORF">GCM10023322_08860</name>
</gene>
<dbReference type="PROSITE" id="PS00041">
    <property type="entry name" value="HTH_ARAC_FAMILY_1"/>
    <property type="match status" value="1"/>
</dbReference>
<dbReference type="PANTHER" id="PTHR46796">
    <property type="entry name" value="HTH-TYPE TRANSCRIPTIONAL ACTIVATOR RHAS-RELATED"/>
    <property type="match status" value="1"/>
</dbReference>
<evidence type="ECO:0000259" key="5">
    <source>
        <dbReference type="PROSITE" id="PS01124"/>
    </source>
</evidence>
<dbReference type="InterPro" id="IPR018060">
    <property type="entry name" value="HTH_AraC"/>
</dbReference>
<dbReference type="SUPFAM" id="SSF46689">
    <property type="entry name" value="Homeodomain-like"/>
    <property type="match status" value="1"/>
</dbReference>
<dbReference type="InterPro" id="IPR037923">
    <property type="entry name" value="HTH-like"/>
</dbReference>
<reference evidence="7" key="1">
    <citation type="journal article" date="2019" name="Int. J. Syst. Evol. Microbiol.">
        <title>The Global Catalogue of Microorganisms (GCM) 10K type strain sequencing project: providing services to taxonomists for standard genome sequencing and annotation.</title>
        <authorList>
            <consortium name="The Broad Institute Genomics Platform"/>
            <consortium name="The Broad Institute Genome Sequencing Center for Infectious Disease"/>
            <person name="Wu L."/>
            <person name="Ma J."/>
        </authorList>
    </citation>
    <scope>NUCLEOTIDE SEQUENCE [LARGE SCALE GENOMIC DNA]</scope>
    <source>
        <strain evidence="7">JCM 18304</strain>
    </source>
</reference>
<dbReference type="Pfam" id="PF12833">
    <property type="entry name" value="HTH_18"/>
    <property type="match status" value="1"/>
</dbReference>
<dbReference type="PRINTS" id="PR00032">
    <property type="entry name" value="HTHARAC"/>
</dbReference>
<keyword evidence="2" id="KW-0238">DNA-binding</keyword>
<keyword evidence="7" id="KW-1185">Reference proteome</keyword>
<evidence type="ECO:0000256" key="3">
    <source>
        <dbReference type="ARBA" id="ARBA00023159"/>
    </source>
</evidence>
<comment type="caution">
    <text evidence="6">The sequence shown here is derived from an EMBL/GenBank/DDBJ whole genome shotgun (WGS) entry which is preliminary data.</text>
</comment>
<organism evidence="6 7">
    <name type="scientific">Rugosimonospora acidiphila</name>
    <dbReference type="NCBI Taxonomy" id="556531"/>
    <lineage>
        <taxon>Bacteria</taxon>
        <taxon>Bacillati</taxon>
        <taxon>Actinomycetota</taxon>
        <taxon>Actinomycetes</taxon>
        <taxon>Micromonosporales</taxon>
        <taxon>Micromonosporaceae</taxon>
        <taxon>Rugosimonospora</taxon>
    </lineage>
</organism>
<proteinExistence type="predicted"/>
<name>A0ABP9RK28_9ACTN</name>
<dbReference type="InterPro" id="IPR018062">
    <property type="entry name" value="HTH_AraC-typ_CS"/>
</dbReference>
<feature type="domain" description="HTH araC/xylS-type" evidence="5">
    <location>
        <begin position="170"/>
        <end position="268"/>
    </location>
</feature>
<keyword evidence="1" id="KW-0805">Transcription regulation</keyword>
<dbReference type="SUPFAM" id="SSF51215">
    <property type="entry name" value="Regulatory protein AraC"/>
    <property type="match status" value="1"/>
</dbReference>
<keyword evidence="4" id="KW-0804">Transcription</keyword>
<dbReference type="InterPro" id="IPR050204">
    <property type="entry name" value="AraC_XylS_family_regulators"/>
</dbReference>